<accession>A0A3E5BAL7</accession>
<evidence type="ECO:0000313" key="1">
    <source>
        <dbReference type="EMBL" id="RGN34563.1"/>
    </source>
</evidence>
<sequence>MGTKNNTQTVVSDNGVNNKLNIEVMNIEKEQVATLNANVNATEVASVEQSNTNSMKEQAIVATPDEVEDCGCSEDGAPATWQANINGKQQEIIIGFTDCNIPVSKKKEELLKLADKKDCLPVKYNVVRPEIFWNENYPIVDRNGNEIQKGTPDVYVLCPEPGTNCRIFFDEVLTDVEIIECESVQDWAKKVGTTNQLCQSFDKVKEVAVAALATGVEAAKQVTRFAMEHHVPESVSECYLLTRLTPKNISLMMMGHKPKVEIALGRTWEDAQRLLSGIGKTFGEAERAKRYVIRAINSLLDDEDYDLDTVLEALKTIPAEKVTYAKLKKCGDKETCIVKVLTSWIIKMQRDTLKTAA</sequence>
<organism evidence="1 2">
    <name type="scientific">Bacteroides oleiciplenus</name>
    <dbReference type="NCBI Taxonomy" id="626931"/>
    <lineage>
        <taxon>Bacteria</taxon>
        <taxon>Pseudomonadati</taxon>
        <taxon>Bacteroidota</taxon>
        <taxon>Bacteroidia</taxon>
        <taxon>Bacteroidales</taxon>
        <taxon>Bacteroidaceae</taxon>
        <taxon>Bacteroides</taxon>
    </lineage>
</organism>
<reference evidence="1 2" key="1">
    <citation type="submission" date="2018-08" db="EMBL/GenBank/DDBJ databases">
        <title>A genome reference for cultivated species of the human gut microbiota.</title>
        <authorList>
            <person name="Zou Y."/>
            <person name="Xue W."/>
            <person name="Luo G."/>
        </authorList>
    </citation>
    <scope>NUCLEOTIDE SEQUENCE [LARGE SCALE GENOMIC DNA]</scope>
    <source>
        <strain evidence="1 2">OM05-15BH</strain>
    </source>
</reference>
<comment type="caution">
    <text evidence="1">The sequence shown here is derived from an EMBL/GenBank/DDBJ whole genome shotgun (WGS) entry which is preliminary data.</text>
</comment>
<dbReference type="EMBL" id="QSUL01000008">
    <property type="protein sequence ID" value="RGN34563.1"/>
    <property type="molecule type" value="Genomic_DNA"/>
</dbReference>
<dbReference type="AlphaFoldDB" id="A0A3E5BAL7"/>
<proteinExistence type="predicted"/>
<evidence type="ECO:0000313" key="2">
    <source>
        <dbReference type="Proteomes" id="UP000260983"/>
    </source>
</evidence>
<name>A0A3E5BAL7_9BACE</name>
<dbReference type="Proteomes" id="UP000260983">
    <property type="component" value="Unassembled WGS sequence"/>
</dbReference>
<protein>
    <submittedName>
        <fullName evidence="1">Uncharacterized protein</fullName>
    </submittedName>
</protein>
<gene>
    <name evidence="1" type="ORF">DXB65_12590</name>
</gene>